<keyword evidence="2" id="KW-1185">Reference proteome</keyword>
<comment type="caution">
    <text evidence="1">The sequence shown here is derived from an EMBL/GenBank/DDBJ whole genome shotgun (WGS) entry which is preliminary data.</text>
</comment>
<name>A0ABV7ZEP9_9DEIO</name>
<proteinExistence type="predicted"/>
<gene>
    <name evidence="1" type="ORF">ACFOSB_21790</name>
</gene>
<evidence type="ECO:0000313" key="2">
    <source>
        <dbReference type="Proteomes" id="UP001595803"/>
    </source>
</evidence>
<accession>A0ABV7ZEP9</accession>
<organism evidence="1 2">
    <name type="scientific">Deinococcus rufus</name>
    <dbReference type="NCBI Taxonomy" id="2136097"/>
    <lineage>
        <taxon>Bacteria</taxon>
        <taxon>Thermotogati</taxon>
        <taxon>Deinococcota</taxon>
        <taxon>Deinococci</taxon>
        <taxon>Deinococcales</taxon>
        <taxon>Deinococcaceae</taxon>
        <taxon>Deinococcus</taxon>
    </lineage>
</organism>
<dbReference type="RefSeq" id="WP_322474520.1">
    <property type="nucleotide sequence ID" value="NZ_JBHRZG010000024.1"/>
</dbReference>
<evidence type="ECO:0000313" key="1">
    <source>
        <dbReference type="EMBL" id="MFC3835504.1"/>
    </source>
</evidence>
<dbReference type="Proteomes" id="UP001595803">
    <property type="component" value="Unassembled WGS sequence"/>
</dbReference>
<sequence length="199" mass="20868">MQASRTFTAFVEANASKVRRKLRVTDPAALADVDTELAVAAWLLRERRWTLVYEPLAASGGRGPDVRVAAPDGSGAFFVEVTRLRGGAVPLTLARSLADKVGQLPAGAVTVLAAVLPPGVEGPEMLSQALRLLEQAVHTTGETPGSLDGRAFARGRHRLGAVLVGSLDAAGTLHTTLHPLSGARHPLPPETARRLRALG</sequence>
<protein>
    <submittedName>
        <fullName evidence="1">Uncharacterized protein</fullName>
    </submittedName>
</protein>
<dbReference type="EMBL" id="JBHRZG010000024">
    <property type="protein sequence ID" value="MFC3835504.1"/>
    <property type="molecule type" value="Genomic_DNA"/>
</dbReference>
<reference evidence="2" key="1">
    <citation type="journal article" date="2019" name="Int. J. Syst. Evol. Microbiol.">
        <title>The Global Catalogue of Microorganisms (GCM) 10K type strain sequencing project: providing services to taxonomists for standard genome sequencing and annotation.</title>
        <authorList>
            <consortium name="The Broad Institute Genomics Platform"/>
            <consortium name="The Broad Institute Genome Sequencing Center for Infectious Disease"/>
            <person name="Wu L."/>
            <person name="Ma J."/>
        </authorList>
    </citation>
    <scope>NUCLEOTIDE SEQUENCE [LARGE SCALE GENOMIC DNA]</scope>
    <source>
        <strain evidence="2">CCTCC AB 2017081</strain>
    </source>
</reference>